<organism evidence="1 2">
    <name type="scientific">Populus trichocarpa</name>
    <name type="common">Western balsam poplar</name>
    <name type="synonym">Populus balsamifera subsp. trichocarpa</name>
    <dbReference type="NCBI Taxonomy" id="3694"/>
    <lineage>
        <taxon>Eukaryota</taxon>
        <taxon>Viridiplantae</taxon>
        <taxon>Streptophyta</taxon>
        <taxon>Embryophyta</taxon>
        <taxon>Tracheophyta</taxon>
        <taxon>Spermatophyta</taxon>
        <taxon>Magnoliopsida</taxon>
        <taxon>eudicotyledons</taxon>
        <taxon>Gunneridae</taxon>
        <taxon>Pentapetalae</taxon>
        <taxon>rosids</taxon>
        <taxon>fabids</taxon>
        <taxon>Malpighiales</taxon>
        <taxon>Salicaceae</taxon>
        <taxon>Saliceae</taxon>
        <taxon>Populus</taxon>
    </lineage>
</organism>
<comment type="caution">
    <text evidence="1">The sequence shown here is derived from an EMBL/GenBank/DDBJ whole genome shotgun (WGS) entry which is preliminary data.</text>
</comment>
<dbReference type="Proteomes" id="UP000006729">
    <property type="component" value="Chromosome 1"/>
</dbReference>
<dbReference type="EMBL" id="CM009290">
    <property type="protein sequence ID" value="KAI9402472.1"/>
    <property type="molecule type" value="Genomic_DNA"/>
</dbReference>
<name>A0ACC0TLL1_POPTR</name>
<keyword evidence="2" id="KW-1185">Reference proteome</keyword>
<sequence>MLLSNPNPPSLLHTHLLVLFPLYPMTPIPLILVHPPYYHPHPIPYQLQFPLHLCLLFPLIHHFPSHLPQIHHLPNLCPLSTHSHAALNLSPYLCHLPTQLIIKTHPHSPSLLLLPYHLISLPYTPTFPYPISLPNPPLTLLCFVAAADTPTHQPSFRSRKTGKKNTIDLIASKIQKL</sequence>
<proteinExistence type="predicted"/>
<reference evidence="1 2" key="1">
    <citation type="journal article" date="2006" name="Science">
        <title>The genome of black cottonwood, Populus trichocarpa (Torr. &amp; Gray).</title>
        <authorList>
            <person name="Tuskan G.A."/>
            <person name="Difazio S."/>
            <person name="Jansson S."/>
            <person name="Bohlmann J."/>
            <person name="Grigoriev I."/>
            <person name="Hellsten U."/>
            <person name="Putnam N."/>
            <person name="Ralph S."/>
            <person name="Rombauts S."/>
            <person name="Salamov A."/>
            <person name="Schein J."/>
            <person name="Sterck L."/>
            <person name="Aerts A."/>
            <person name="Bhalerao R.R."/>
            <person name="Bhalerao R.P."/>
            <person name="Blaudez D."/>
            <person name="Boerjan W."/>
            <person name="Brun A."/>
            <person name="Brunner A."/>
            <person name="Busov V."/>
            <person name="Campbell M."/>
            <person name="Carlson J."/>
            <person name="Chalot M."/>
            <person name="Chapman J."/>
            <person name="Chen G.L."/>
            <person name="Cooper D."/>
            <person name="Coutinho P.M."/>
            <person name="Couturier J."/>
            <person name="Covert S."/>
            <person name="Cronk Q."/>
            <person name="Cunningham R."/>
            <person name="Davis J."/>
            <person name="Degroeve S."/>
            <person name="Dejardin A."/>
            <person name="Depamphilis C."/>
            <person name="Detter J."/>
            <person name="Dirks B."/>
            <person name="Dubchak I."/>
            <person name="Duplessis S."/>
            <person name="Ehlting J."/>
            <person name="Ellis B."/>
            <person name="Gendler K."/>
            <person name="Goodstein D."/>
            <person name="Gribskov M."/>
            <person name="Grimwood J."/>
            <person name="Groover A."/>
            <person name="Gunter L."/>
            <person name="Hamberger B."/>
            <person name="Heinze B."/>
            <person name="Helariutta Y."/>
            <person name="Henrissat B."/>
            <person name="Holligan D."/>
            <person name="Holt R."/>
            <person name="Huang W."/>
            <person name="Islam-Faridi N."/>
            <person name="Jones S."/>
            <person name="Jones-Rhoades M."/>
            <person name="Jorgensen R."/>
            <person name="Joshi C."/>
            <person name="Kangasjarvi J."/>
            <person name="Karlsson J."/>
            <person name="Kelleher C."/>
            <person name="Kirkpatrick R."/>
            <person name="Kirst M."/>
            <person name="Kohler A."/>
            <person name="Kalluri U."/>
            <person name="Larimer F."/>
            <person name="Leebens-Mack J."/>
            <person name="Leple J.C."/>
            <person name="Locascio P."/>
            <person name="Lou Y."/>
            <person name="Lucas S."/>
            <person name="Martin F."/>
            <person name="Montanini B."/>
            <person name="Napoli C."/>
            <person name="Nelson D.R."/>
            <person name="Nelson C."/>
            <person name="Nieminen K."/>
            <person name="Nilsson O."/>
            <person name="Pereda V."/>
            <person name="Peter G."/>
            <person name="Philippe R."/>
            <person name="Pilate G."/>
            <person name="Poliakov A."/>
            <person name="Razumovskaya J."/>
            <person name="Richardson P."/>
            <person name="Rinaldi C."/>
            <person name="Ritland K."/>
            <person name="Rouze P."/>
            <person name="Ryaboy D."/>
            <person name="Schmutz J."/>
            <person name="Schrader J."/>
            <person name="Segerman B."/>
            <person name="Shin H."/>
            <person name="Siddiqui A."/>
            <person name="Sterky F."/>
            <person name="Terry A."/>
            <person name="Tsai C.J."/>
            <person name="Uberbacher E."/>
            <person name="Unneberg P."/>
            <person name="Vahala J."/>
            <person name="Wall K."/>
            <person name="Wessler S."/>
            <person name="Yang G."/>
            <person name="Yin T."/>
            <person name="Douglas C."/>
            <person name="Marra M."/>
            <person name="Sandberg G."/>
            <person name="Van de Peer Y."/>
            <person name="Rokhsar D."/>
        </authorList>
    </citation>
    <scope>NUCLEOTIDE SEQUENCE [LARGE SCALE GENOMIC DNA]</scope>
    <source>
        <strain evidence="2">cv. Nisqually</strain>
    </source>
</reference>
<evidence type="ECO:0000313" key="1">
    <source>
        <dbReference type="EMBL" id="KAI9402472.1"/>
    </source>
</evidence>
<accession>A0ACC0TLL1</accession>
<evidence type="ECO:0000313" key="2">
    <source>
        <dbReference type="Proteomes" id="UP000006729"/>
    </source>
</evidence>
<protein>
    <submittedName>
        <fullName evidence="1">Uncharacterized protein</fullName>
    </submittedName>
</protein>
<gene>
    <name evidence="1" type="ORF">POPTR_001G276904v4</name>
</gene>